<keyword evidence="2" id="KW-1185">Reference proteome</keyword>
<comment type="caution">
    <text evidence="1">The sequence shown here is derived from an EMBL/GenBank/DDBJ whole genome shotgun (WGS) entry which is preliminary data.</text>
</comment>
<proteinExistence type="predicted"/>
<dbReference type="EMBL" id="CM037017">
    <property type="protein sequence ID" value="KAH7677423.1"/>
    <property type="molecule type" value="Genomic_DNA"/>
</dbReference>
<protein>
    <submittedName>
        <fullName evidence="1">DNase I-like protein</fullName>
    </submittedName>
</protein>
<evidence type="ECO:0000313" key="1">
    <source>
        <dbReference type="EMBL" id="KAH7677423.1"/>
    </source>
</evidence>
<dbReference type="Proteomes" id="UP000827976">
    <property type="component" value="Chromosome 7"/>
</dbReference>
<name>A0ACB7VSZ0_DIOAL</name>
<evidence type="ECO:0000313" key="2">
    <source>
        <dbReference type="Proteomes" id="UP000827976"/>
    </source>
</evidence>
<accession>A0ACB7VSZ0</accession>
<sequence>MSGQLVQVGEFSLTVDFCSTCDLFRWSCTNVYGPIARSRKGDFWAELRNCATESSVPWVIYGDFNAIFSVGDKSFGAPNFEDIRQAGTFMIDLGLLELCSTGKHFTWTNGQENPLWVKLDRFLVNLAFVEHFPRLSQICLPRIGSDHVPLHLEAGFHLLPCRQFRFKLMWLTVEGFHELIHKWWTNIAPEGCGAFLISKKLAYLKGQLHHWAKFNFGSIKLRKLSILHDLESLDTVSESQGLSAVEACQQRALLDRMEDIRKQEEIYWKQRSRSQWLKEGDENTKFFHAVENGRRNRNFISSIECNGRSAEALG</sequence>
<reference evidence="2" key="1">
    <citation type="journal article" date="2022" name="Nat. Commun.">
        <title>Chromosome evolution and the genetic basis of agronomically important traits in greater yam.</title>
        <authorList>
            <person name="Bredeson J.V."/>
            <person name="Lyons J.B."/>
            <person name="Oniyinde I.O."/>
            <person name="Okereke N.R."/>
            <person name="Kolade O."/>
            <person name="Nnabue I."/>
            <person name="Nwadili C.O."/>
            <person name="Hribova E."/>
            <person name="Parker M."/>
            <person name="Nwogha J."/>
            <person name="Shu S."/>
            <person name="Carlson J."/>
            <person name="Kariba R."/>
            <person name="Muthemba S."/>
            <person name="Knop K."/>
            <person name="Barton G.J."/>
            <person name="Sherwood A.V."/>
            <person name="Lopez-Montes A."/>
            <person name="Asiedu R."/>
            <person name="Jamnadass R."/>
            <person name="Muchugi A."/>
            <person name="Goodstein D."/>
            <person name="Egesi C.N."/>
            <person name="Featherston J."/>
            <person name="Asfaw A."/>
            <person name="Simpson G.G."/>
            <person name="Dolezel J."/>
            <person name="Hendre P.S."/>
            <person name="Van Deynze A."/>
            <person name="Kumar P.L."/>
            <person name="Obidiegwu J.E."/>
            <person name="Bhattacharjee R."/>
            <person name="Rokhsar D.S."/>
        </authorList>
    </citation>
    <scope>NUCLEOTIDE SEQUENCE [LARGE SCALE GENOMIC DNA]</scope>
    <source>
        <strain evidence="2">cv. TDa95/00328</strain>
    </source>
</reference>
<gene>
    <name evidence="1" type="ORF">IHE45_07G083300</name>
</gene>
<organism evidence="1 2">
    <name type="scientific">Dioscorea alata</name>
    <name type="common">Purple yam</name>
    <dbReference type="NCBI Taxonomy" id="55571"/>
    <lineage>
        <taxon>Eukaryota</taxon>
        <taxon>Viridiplantae</taxon>
        <taxon>Streptophyta</taxon>
        <taxon>Embryophyta</taxon>
        <taxon>Tracheophyta</taxon>
        <taxon>Spermatophyta</taxon>
        <taxon>Magnoliopsida</taxon>
        <taxon>Liliopsida</taxon>
        <taxon>Dioscoreales</taxon>
        <taxon>Dioscoreaceae</taxon>
        <taxon>Dioscorea</taxon>
    </lineage>
</organism>